<dbReference type="EMBL" id="CP003178">
    <property type="protein sequence ID" value="AEV97568.1"/>
    <property type="molecule type" value="Genomic_DNA"/>
</dbReference>
<dbReference type="STRING" id="700598.Niako_1193"/>
<dbReference type="AlphaFoldDB" id="G8TKB2"/>
<dbReference type="Proteomes" id="UP000005438">
    <property type="component" value="Chromosome"/>
</dbReference>
<dbReference type="HOGENOM" id="CLU_2917942_0_0_10"/>
<feature type="region of interest" description="Disordered" evidence="1">
    <location>
        <begin position="1"/>
        <end position="21"/>
    </location>
</feature>
<name>G8TKB2_NIAKG</name>
<sequence>MGTFYMGNRSEPGFPSPKHPINPGTDNLKKLNFLVLNIFSPVNLSLKPFFGYLCHPKKLNC</sequence>
<accession>G8TKB2</accession>
<gene>
    <name evidence="2" type="ordered locus">Niako_1193</name>
</gene>
<dbReference type="KEGG" id="nko:Niako_1193"/>
<evidence type="ECO:0000313" key="3">
    <source>
        <dbReference type="Proteomes" id="UP000005438"/>
    </source>
</evidence>
<proteinExistence type="predicted"/>
<evidence type="ECO:0000313" key="2">
    <source>
        <dbReference type="EMBL" id="AEV97568.1"/>
    </source>
</evidence>
<reference evidence="2 3" key="1">
    <citation type="submission" date="2011-12" db="EMBL/GenBank/DDBJ databases">
        <title>The complete genome of Niastella koreensis GR20-10.</title>
        <authorList>
            <consortium name="US DOE Joint Genome Institute (JGI-PGF)"/>
            <person name="Lucas S."/>
            <person name="Han J."/>
            <person name="Lapidus A."/>
            <person name="Bruce D."/>
            <person name="Goodwin L."/>
            <person name="Pitluck S."/>
            <person name="Peters L."/>
            <person name="Kyrpides N."/>
            <person name="Mavromatis K."/>
            <person name="Ivanova N."/>
            <person name="Mikhailova N."/>
            <person name="Davenport K."/>
            <person name="Saunders E."/>
            <person name="Detter J.C."/>
            <person name="Tapia R."/>
            <person name="Han C."/>
            <person name="Land M."/>
            <person name="Hauser L."/>
            <person name="Markowitz V."/>
            <person name="Cheng J.-F."/>
            <person name="Hugenholtz P."/>
            <person name="Woyke T."/>
            <person name="Wu D."/>
            <person name="Tindall B."/>
            <person name="Pomrenke H."/>
            <person name="Brambilla E."/>
            <person name="Klenk H.-P."/>
            <person name="Eisen J.A."/>
        </authorList>
    </citation>
    <scope>NUCLEOTIDE SEQUENCE [LARGE SCALE GENOMIC DNA]</scope>
    <source>
        <strain evidence="3">DSM 17620 / KACC 11465 / NBRC 106392 / GR20-10</strain>
    </source>
</reference>
<organism evidence="2 3">
    <name type="scientific">Niastella koreensis (strain DSM 17620 / KACC 11465 / NBRC 106392 / GR20-10)</name>
    <dbReference type="NCBI Taxonomy" id="700598"/>
    <lineage>
        <taxon>Bacteria</taxon>
        <taxon>Pseudomonadati</taxon>
        <taxon>Bacteroidota</taxon>
        <taxon>Chitinophagia</taxon>
        <taxon>Chitinophagales</taxon>
        <taxon>Chitinophagaceae</taxon>
        <taxon>Niastella</taxon>
    </lineage>
</organism>
<evidence type="ECO:0000256" key="1">
    <source>
        <dbReference type="SAM" id="MobiDB-lite"/>
    </source>
</evidence>
<protein>
    <submittedName>
        <fullName evidence="2">Uncharacterized protein</fullName>
    </submittedName>
</protein>